<dbReference type="HOGENOM" id="CLU_2823733_0_0_9"/>
<sequence>MGKKICSVFQKASAVSVGLSIAGLATAYERSDNKAKDIAYDCIYISLLSFVFSSIVKIVFKVRERR</sequence>
<name>D4J963_9FIRM</name>
<keyword evidence="1" id="KW-0472">Membrane</keyword>
<dbReference type="STRING" id="717962.CC1_21860"/>
<organism evidence="3 4">
    <name type="scientific">Coprococcus catus GD/7</name>
    <dbReference type="NCBI Taxonomy" id="717962"/>
    <lineage>
        <taxon>Bacteria</taxon>
        <taxon>Bacillati</taxon>
        <taxon>Bacillota</taxon>
        <taxon>Clostridia</taxon>
        <taxon>Lachnospirales</taxon>
        <taxon>Lachnospiraceae</taxon>
        <taxon>Coprococcus</taxon>
    </lineage>
</organism>
<dbReference type="EMBL" id="FP929038">
    <property type="protein sequence ID" value="CBK80884.1"/>
    <property type="molecule type" value="Genomic_DNA"/>
</dbReference>
<feature type="transmembrane region" description="Helical" evidence="1">
    <location>
        <begin position="43"/>
        <end position="60"/>
    </location>
</feature>
<evidence type="ECO:0000313" key="4">
    <source>
        <dbReference type="Proteomes" id="UP000008798"/>
    </source>
</evidence>
<reference evidence="3 4" key="2">
    <citation type="submission" date="2010-03" db="EMBL/GenBank/DDBJ databases">
        <authorList>
            <person name="Pajon A."/>
        </authorList>
    </citation>
    <scope>NUCLEOTIDE SEQUENCE [LARGE SCALE GENOMIC DNA]</scope>
    <source>
        <strain evidence="3 4">GD/7</strain>
    </source>
</reference>
<dbReference type="PATRIC" id="fig|717962.3.peg.2100"/>
<gene>
    <name evidence="3" type="ORF">CC1_21860</name>
</gene>
<dbReference type="KEGG" id="cct:CC1_21860"/>
<proteinExistence type="predicted"/>
<accession>D4J963</accession>
<keyword evidence="2" id="KW-0732">Signal</keyword>
<keyword evidence="1" id="KW-0812">Transmembrane</keyword>
<dbReference type="RefSeq" id="WP_015514452.1">
    <property type="nucleotide sequence ID" value="NC_021009.1"/>
</dbReference>
<keyword evidence="1" id="KW-1133">Transmembrane helix</keyword>
<feature type="signal peptide" evidence="2">
    <location>
        <begin position="1"/>
        <end position="27"/>
    </location>
</feature>
<evidence type="ECO:0000256" key="2">
    <source>
        <dbReference type="SAM" id="SignalP"/>
    </source>
</evidence>
<feature type="chain" id="PRO_5038529139" evidence="2">
    <location>
        <begin position="28"/>
        <end position="66"/>
    </location>
</feature>
<reference evidence="3 4" key="1">
    <citation type="submission" date="2010-03" db="EMBL/GenBank/DDBJ databases">
        <title>The genome sequence of Coprococcus catus GD/7.</title>
        <authorList>
            <consortium name="metaHIT consortium -- http://www.metahit.eu/"/>
            <person name="Pajon A."/>
            <person name="Turner K."/>
            <person name="Parkhill J."/>
            <person name="Duncan S."/>
            <person name="Flint H."/>
        </authorList>
    </citation>
    <scope>NUCLEOTIDE SEQUENCE [LARGE SCALE GENOMIC DNA]</scope>
    <source>
        <strain evidence="3 4">GD/7</strain>
    </source>
</reference>
<protein>
    <submittedName>
        <fullName evidence="3">Uncharacterized protein</fullName>
    </submittedName>
</protein>
<evidence type="ECO:0000256" key="1">
    <source>
        <dbReference type="SAM" id="Phobius"/>
    </source>
</evidence>
<dbReference type="Proteomes" id="UP000008798">
    <property type="component" value="Chromosome"/>
</dbReference>
<dbReference type="AlphaFoldDB" id="D4J963"/>
<evidence type="ECO:0000313" key="3">
    <source>
        <dbReference type="EMBL" id="CBK80884.1"/>
    </source>
</evidence>